<sequence length="137" mass="14235">MGAGGGLIPKEGFSVCGLWMSGCALCTSTVFSILLIALGIALTAVGFSDRADRRLFGLEDTQDNYYTNQDNGRVDPLQLIGPIILGVGVFFAVVFGVLCILASKGDSSYKKGHYSVAPSIDSTSTKKSSSTGKSTGV</sequence>
<dbReference type="EMBL" id="CAJPEV010002122">
    <property type="protein sequence ID" value="CAG0895742.1"/>
    <property type="molecule type" value="Genomic_DNA"/>
</dbReference>
<evidence type="ECO:0000256" key="2">
    <source>
        <dbReference type="SAM" id="Phobius"/>
    </source>
</evidence>
<gene>
    <name evidence="3" type="ORF">DSTB1V02_LOCUS8859</name>
</gene>
<feature type="region of interest" description="Disordered" evidence="1">
    <location>
        <begin position="116"/>
        <end position="137"/>
    </location>
</feature>
<dbReference type="AlphaFoldDB" id="A0A7R8XEY4"/>
<evidence type="ECO:0000256" key="1">
    <source>
        <dbReference type="SAM" id="MobiDB-lite"/>
    </source>
</evidence>
<keyword evidence="2" id="KW-0812">Transmembrane</keyword>
<feature type="compositionally biased region" description="Low complexity" evidence="1">
    <location>
        <begin position="122"/>
        <end position="137"/>
    </location>
</feature>
<evidence type="ECO:0000313" key="3">
    <source>
        <dbReference type="EMBL" id="CAD7249058.1"/>
    </source>
</evidence>
<name>A0A7R8XEY4_9CRUS</name>
<evidence type="ECO:0000313" key="4">
    <source>
        <dbReference type="Proteomes" id="UP000677054"/>
    </source>
</evidence>
<protein>
    <submittedName>
        <fullName evidence="3">Uncharacterized protein</fullName>
    </submittedName>
</protein>
<organism evidence="3">
    <name type="scientific">Darwinula stevensoni</name>
    <dbReference type="NCBI Taxonomy" id="69355"/>
    <lineage>
        <taxon>Eukaryota</taxon>
        <taxon>Metazoa</taxon>
        <taxon>Ecdysozoa</taxon>
        <taxon>Arthropoda</taxon>
        <taxon>Crustacea</taxon>
        <taxon>Oligostraca</taxon>
        <taxon>Ostracoda</taxon>
        <taxon>Podocopa</taxon>
        <taxon>Podocopida</taxon>
        <taxon>Darwinulocopina</taxon>
        <taxon>Darwinuloidea</taxon>
        <taxon>Darwinulidae</taxon>
        <taxon>Darwinula</taxon>
    </lineage>
</organism>
<dbReference type="Proteomes" id="UP000677054">
    <property type="component" value="Unassembled WGS sequence"/>
</dbReference>
<feature type="transmembrane region" description="Helical" evidence="2">
    <location>
        <begin position="79"/>
        <end position="101"/>
    </location>
</feature>
<reference evidence="3" key="1">
    <citation type="submission" date="2020-11" db="EMBL/GenBank/DDBJ databases">
        <authorList>
            <person name="Tran Van P."/>
        </authorList>
    </citation>
    <scope>NUCLEOTIDE SEQUENCE</scope>
</reference>
<feature type="transmembrane region" description="Helical" evidence="2">
    <location>
        <begin position="12"/>
        <end position="45"/>
    </location>
</feature>
<proteinExistence type="predicted"/>
<keyword evidence="4" id="KW-1185">Reference proteome</keyword>
<dbReference type="EMBL" id="LR901639">
    <property type="protein sequence ID" value="CAD7249058.1"/>
    <property type="molecule type" value="Genomic_DNA"/>
</dbReference>
<keyword evidence="2" id="KW-1133">Transmembrane helix</keyword>
<keyword evidence="2" id="KW-0472">Membrane</keyword>
<accession>A0A7R8XEY4</accession>